<dbReference type="AlphaFoldDB" id="A0A0C3GH55"/>
<gene>
    <name evidence="1" type="ORF">OIDMADRAFT_59933</name>
</gene>
<name>A0A0C3GH55_OIDMZ</name>
<evidence type="ECO:0008006" key="3">
    <source>
        <dbReference type="Google" id="ProtNLM"/>
    </source>
</evidence>
<accession>A0A0C3GH55</accession>
<dbReference type="Proteomes" id="UP000054321">
    <property type="component" value="Unassembled WGS sequence"/>
</dbReference>
<reference evidence="1 2" key="1">
    <citation type="submission" date="2014-04" db="EMBL/GenBank/DDBJ databases">
        <authorList>
            <consortium name="DOE Joint Genome Institute"/>
            <person name="Kuo A."/>
            <person name="Martino E."/>
            <person name="Perotto S."/>
            <person name="Kohler A."/>
            <person name="Nagy L.G."/>
            <person name="Floudas D."/>
            <person name="Copeland A."/>
            <person name="Barry K.W."/>
            <person name="Cichocki N."/>
            <person name="Veneault-Fourrey C."/>
            <person name="LaButti K."/>
            <person name="Lindquist E.A."/>
            <person name="Lipzen A."/>
            <person name="Lundell T."/>
            <person name="Morin E."/>
            <person name="Murat C."/>
            <person name="Sun H."/>
            <person name="Tunlid A."/>
            <person name="Henrissat B."/>
            <person name="Grigoriev I.V."/>
            <person name="Hibbett D.S."/>
            <person name="Martin F."/>
            <person name="Nordberg H.P."/>
            <person name="Cantor M.N."/>
            <person name="Hua S.X."/>
        </authorList>
    </citation>
    <scope>NUCLEOTIDE SEQUENCE [LARGE SCALE GENOMIC DNA]</scope>
    <source>
        <strain evidence="1 2">Zn</strain>
    </source>
</reference>
<keyword evidence="2" id="KW-1185">Reference proteome</keyword>
<organism evidence="1 2">
    <name type="scientific">Oidiodendron maius (strain Zn)</name>
    <dbReference type="NCBI Taxonomy" id="913774"/>
    <lineage>
        <taxon>Eukaryota</taxon>
        <taxon>Fungi</taxon>
        <taxon>Dikarya</taxon>
        <taxon>Ascomycota</taxon>
        <taxon>Pezizomycotina</taxon>
        <taxon>Leotiomycetes</taxon>
        <taxon>Leotiomycetes incertae sedis</taxon>
        <taxon>Myxotrichaceae</taxon>
        <taxon>Oidiodendron</taxon>
    </lineage>
</organism>
<dbReference type="HOGENOM" id="CLU_108887_0_0_1"/>
<dbReference type="OrthoDB" id="10463119at2759"/>
<protein>
    <recommendedName>
        <fullName evidence="3">DUF2867 domain-containing protein</fullName>
    </recommendedName>
</protein>
<dbReference type="InParanoid" id="A0A0C3GH55"/>
<proteinExistence type="predicted"/>
<evidence type="ECO:0000313" key="1">
    <source>
        <dbReference type="EMBL" id="KIM95470.1"/>
    </source>
</evidence>
<sequence>MATRSVKKVVGAHNLPKRIRRLNSLPRVDYADQFTLSTDVDAKPERWARAMFGDIPSFTQLLIWRGLLGFRLSRNRSPSTVAGWQIDGCGEDWIRLKATSWFLTGNLLIQRDTRQVSLVTFLHYRRWLGHLVWPLLSTLHRQLVPKILRGSLAKIQAPQ</sequence>
<reference evidence="2" key="2">
    <citation type="submission" date="2015-01" db="EMBL/GenBank/DDBJ databases">
        <title>Evolutionary Origins and Diversification of the Mycorrhizal Mutualists.</title>
        <authorList>
            <consortium name="DOE Joint Genome Institute"/>
            <consortium name="Mycorrhizal Genomics Consortium"/>
            <person name="Kohler A."/>
            <person name="Kuo A."/>
            <person name="Nagy L.G."/>
            <person name="Floudas D."/>
            <person name="Copeland A."/>
            <person name="Barry K.W."/>
            <person name="Cichocki N."/>
            <person name="Veneault-Fourrey C."/>
            <person name="LaButti K."/>
            <person name="Lindquist E.A."/>
            <person name="Lipzen A."/>
            <person name="Lundell T."/>
            <person name="Morin E."/>
            <person name="Murat C."/>
            <person name="Riley R."/>
            <person name="Ohm R."/>
            <person name="Sun H."/>
            <person name="Tunlid A."/>
            <person name="Henrissat B."/>
            <person name="Grigoriev I.V."/>
            <person name="Hibbett D.S."/>
            <person name="Martin F."/>
        </authorList>
    </citation>
    <scope>NUCLEOTIDE SEQUENCE [LARGE SCALE GENOMIC DNA]</scope>
    <source>
        <strain evidence="2">Zn</strain>
    </source>
</reference>
<dbReference type="EMBL" id="KN832887">
    <property type="protein sequence ID" value="KIM95470.1"/>
    <property type="molecule type" value="Genomic_DNA"/>
</dbReference>
<evidence type="ECO:0000313" key="2">
    <source>
        <dbReference type="Proteomes" id="UP000054321"/>
    </source>
</evidence>